<dbReference type="GO" id="GO:0005047">
    <property type="term" value="F:signal recognition particle binding"/>
    <property type="evidence" value="ECO:0007669"/>
    <property type="project" value="TreeGrafter"/>
</dbReference>
<dbReference type="SMART" id="SM00382">
    <property type="entry name" value="AAA"/>
    <property type="match status" value="1"/>
</dbReference>
<sequence>MAFLKDIKTKLSSVREKWSDGVVSLFSGKINDDFWIDLEEKLISGDVGVDLSESLVSELKGIYRKEGIREPEVLLSSFRSLLVEKLKKIPLMGAPVDLSSRPKVIVMVGVNGSGKTTTAGKLASSFQAKGKKVIMAAADTYRAAAVEQLQAWGERTGVRVIAQQQGSDPGAVTFDSINAAKASGAEVVIVDTAGRLQSKHNLMEELGKIYRVISREIEREDIESFLVLDAVTGQNALRQAQVFDEVAPLTGIVLTKYDNTAKGGIVLAIADQLALPIRYIGLGEGVEDLGPFDPEEFVDGLLGTSPKVQDA</sequence>
<feature type="binding site" evidence="9">
    <location>
        <begin position="255"/>
        <end position="258"/>
    </location>
    <ligand>
        <name>GTP</name>
        <dbReference type="ChEBI" id="CHEBI:37565"/>
    </ligand>
</feature>
<comment type="similarity">
    <text evidence="9">Belongs to the GTP-binding SRP family. FtsY subfamily.</text>
</comment>
<dbReference type="Gene3D" id="3.40.50.300">
    <property type="entry name" value="P-loop containing nucleotide triphosphate hydrolases"/>
    <property type="match status" value="1"/>
</dbReference>
<evidence type="ECO:0000313" key="12">
    <source>
        <dbReference type="Proteomes" id="UP000193355"/>
    </source>
</evidence>
<evidence type="ECO:0000256" key="7">
    <source>
        <dbReference type="ARBA" id="ARBA00023170"/>
    </source>
</evidence>
<keyword evidence="12" id="KW-1185">Reference proteome</keyword>
<dbReference type="PANTHER" id="PTHR43134:SF1">
    <property type="entry name" value="SIGNAL RECOGNITION PARTICLE RECEPTOR SUBUNIT ALPHA"/>
    <property type="match status" value="1"/>
</dbReference>
<comment type="subunit">
    <text evidence="9">Part of the signal recognition particle protein translocation system, which is composed of SRP and FtsY.</text>
</comment>
<proteinExistence type="inferred from homology"/>
<feature type="binding site" evidence="9">
    <location>
        <begin position="191"/>
        <end position="195"/>
    </location>
    <ligand>
        <name>GTP</name>
        <dbReference type="ChEBI" id="CHEBI:37565"/>
    </ligand>
</feature>
<evidence type="ECO:0000259" key="10">
    <source>
        <dbReference type="PROSITE" id="PS00300"/>
    </source>
</evidence>
<comment type="subcellular location">
    <subcellularLocation>
        <location evidence="9">Cell membrane</location>
        <topology evidence="9">Peripheral membrane protein</topology>
        <orientation evidence="9">Cytoplasmic side</orientation>
    </subcellularLocation>
    <subcellularLocation>
        <location evidence="9">Cytoplasm</location>
    </subcellularLocation>
</comment>
<dbReference type="InterPro" id="IPR003593">
    <property type="entry name" value="AAA+_ATPase"/>
</dbReference>
<keyword evidence="7 9" id="KW-0675">Receptor</keyword>
<comment type="catalytic activity">
    <reaction evidence="8 9">
        <text>GTP + H2O = GDP + phosphate + H(+)</text>
        <dbReference type="Rhea" id="RHEA:19669"/>
        <dbReference type="ChEBI" id="CHEBI:15377"/>
        <dbReference type="ChEBI" id="CHEBI:15378"/>
        <dbReference type="ChEBI" id="CHEBI:37565"/>
        <dbReference type="ChEBI" id="CHEBI:43474"/>
        <dbReference type="ChEBI" id="CHEBI:58189"/>
        <dbReference type="EC" id="3.6.5.4"/>
    </reaction>
</comment>
<evidence type="ECO:0000256" key="6">
    <source>
        <dbReference type="ARBA" id="ARBA00023136"/>
    </source>
</evidence>
<dbReference type="Pfam" id="PF02881">
    <property type="entry name" value="SRP54_N"/>
    <property type="match status" value="1"/>
</dbReference>
<dbReference type="NCBIfam" id="TIGR00064">
    <property type="entry name" value="ftsY"/>
    <property type="match status" value="1"/>
</dbReference>
<dbReference type="STRING" id="561720.SAMN06275492_101216"/>
<dbReference type="SUPFAM" id="SSF47364">
    <property type="entry name" value="Domain of the SRP/SRP receptor G-proteins"/>
    <property type="match status" value="1"/>
</dbReference>
<dbReference type="PROSITE" id="PS00300">
    <property type="entry name" value="SRP54"/>
    <property type="match status" value="1"/>
</dbReference>
<evidence type="ECO:0000256" key="2">
    <source>
        <dbReference type="ARBA" id="ARBA00022490"/>
    </source>
</evidence>
<evidence type="ECO:0000256" key="4">
    <source>
        <dbReference type="ARBA" id="ARBA00022801"/>
    </source>
</evidence>
<dbReference type="GO" id="GO:0006614">
    <property type="term" value="P:SRP-dependent cotranslational protein targeting to membrane"/>
    <property type="evidence" value="ECO:0007669"/>
    <property type="project" value="InterPro"/>
</dbReference>
<comment type="function">
    <text evidence="9">Involved in targeting and insertion of nascent membrane proteins into the cytoplasmic membrane. Acts as a receptor for the complex formed by the signal recognition particle (SRP) and the ribosome-nascent chain (RNC).</text>
</comment>
<evidence type="ECO:0000256" key="8">
    <source>
        <dbReference type="ARBA" id="ARBA00048027"/>
    </source>
</evidence>
<accession>A0A1X7I8P1</accession>
<dbReference type="GO" id="GO:0005525">
    <property type="term" value="F:GTP binding"/>
    <property type="evidence" value="ECO:0007669"/>
    <property type="project" value="UniProtKB-UniRule"/>
</dbReference>
<keyword evidence="1 9" id="KW-1003">Cell membrane</keyword>
<gene>
    <name evidence="9" type="primary">ftsY</name>
    <name evidence="11" type="ORF">SAMN06275492_101216</name>
</gene>
<dbReference type="AlphaFoldDB" id="A0A1X7I8P1"/>
<evidence type="ECO:0000313" key="11">
    <source>
        <dbReference type="EMBL" id="SMG10738.1"/>
    </source>
</evidence>
<dbReference type="SMART" id="SM00962">
    <property type="entry name" value="SRP54"/>
    <property type="match status" value="1"/>
</dbReference>
<dbReference type="Proteomes" id="UP000193355">
    <property type="component" value="Unassembled WGS sequence"/>
</dbReference>
<protein>
    <recommendedName>
        <fullName evidence="9">Signal recognition particle receptor FtsY</fullName>
        <shortName evidence="9">SRP receptor</shortName>
        <ecNumber evidence="9">3.6.5.4</ecNumber>
    </recommendedName>
</protein>
<name>A0A1X7I8P1_9BACT</name>
<dbReference type="InterPro" id="IPR042101">
    <property type="entry name" value="SRP54_N_sf"/>
</dbReference>
<dbReference type="GO" id="GO:0005886">
    <property type="term" value="C:plasma membrane"/>
    <property type="evidence" value="ECO:0007669"/>
    <property type="project" value="UniProtKB-SubCell"/>
</dbReference>
<reference evidence="12" key="1">
    <citation type="submission" date="2017-04" db="EMBL/GenBank/DDBJ databases">
        <authorList>
            <person name="Varghese N."/>
            <person name="Submissions S."/>
        </authorList>
    </citation>
    <scope>NUCLEOTIDE SEQUENCE [LARGE SCALE GENOMIC DNA]</scope>
    <source>
        <strain evidence="12">USBA 82</strain>
    </source>
</reference>
<keyword evidence="2 9" id="KW-0963">Cytoplasm</keyword>
<dbReference type="Pfam" id="PF00448">
    <property type="entry name" value="SRP54"/>
    <property type="match status" value="1"/>
</dbReference>
<organism evidence="11 12">
    <name type="scientific">Dethiosulfovibrio salsuginis</name>
    <dbReference type="NCBI Taxonomy" id="561720"/>
    <lineage>
        <taxon>Bacteria</taxon>
        <taxon>Thermotogati</taxon>
        <taxon>Synergistota</taxon>
        <taxon>Synergistia</taxon>
        <taxon>Synergistales</taxon>
        <taxon>Dethiosulfovibrionaceae</taxon>
        <taxon>Dethiosulfovibrio</taxon>
    </lineage>
</organism>
<dbReference type="FunFam" id="3.40.50.300:FF:000053">
    <property type="entry name" value="Signal recognition particle receptor FtsY"/>
    <property type="match status" value="1"/>
</dbReference>
<dbReference type="GO" id="GO:0003924">
    <property type="term" value="F:GTPase activity"/>
    <property type="evidence" value="ECO:0007669"/>
    <property type="project" value="UniProtKB-UniRule"/>
</dbReference>
<dbReference type="RefSeq" id="WP_085543497.1">
    <property type="nucleotide sequence ID" value="NZ_FXBB01000001.1"/>
</dbReference>
<dbReference type="EMBL" id="FXBB01000001">
    <property type="protein sequence ID" value="SMG10738.1"/>
    <property type="molecule type" value="Genomic_DNA"/>
</dbReference>
<keyword evidence="4 9" id="KW-0378">Hydrolase</keyword>
<evidence type="ECO:0000256" key="9">
    <source>
        <dbReference type="HAMAP-Rule" id="MF_00920"/>
    </source>
</evidence>
<keyword evidence="5 9" id="KW-0342">GTP-binding</keyword>
<keyword evidence="6 9" id="KW-0472">Membrane</keyword>
<dbReference type="EC" id="3.6.5.4" evidence="9"/>
<evidence type="ECO:0000256" key="3">
    <source>
        <dbReference type="ARBA" id="ARBA00022741"/>
    </source>
</evidence>
<dbReference type="GO" id="GO:0005737">
    <property type="term" value="C:cytoplasm"/>
    <property type="evidence" value="ECO:0007669"/>
    <property type="project" value="UniProtKB-SubCell"/>
</dbReference>
<dbReference type="OrthoDB" id="9804720at2"/>
<feature type="binding site" evidence="9">
    <location>
        <begin position="109"/>
        <end position="116"/>
    </location>
    <ligand>
        <name>GTP</name>
        <dbReference type="ChEBI" id="CHEBI:37565"/>
    </ligand>
</feature>
<dbReference type="PANTHER" id="PTHR43134">
    <property type="entry name" value="SIGNAL RECOGNITION PARTICLE RECEPTOR SUBUNIT ALPHA"/>
    <property type="match status" value="1"/>
</dbReference>
<dbReference type="InterPro" id="IPR013822">
    <property type="entry name" value="Signal_recog_particl_SRP54_hlx"/>
</dbReference>
<dbReference type="Gene3D" id="1.20.120.140">
    <property type="entry name" value="Signal recognition particle SRP54, nucleotide-binding domain"/>
    <property type="match status" value="1"/>
</dbReference>
<dbReference type="InterPro" id="IPR027417">
    <property type="entry name" value="P-loop_NTPase"/>
</dbReference>
<dbReference type="InterPro" id="IPR036225">
    <property type="entry name" value="SRP/SRP_N"/>
</dbReference>
<dbReference type="SMART" id="SM00963">
    <property type="entry name" value="SRP54_N"/>
    <property type="match status" value="1"/>
</dbReference>
<dbReference type="InterPro" id="IPR000897">
    <property type="entry name" value="SRP54_GTPase_dom"/>
</dbReference>
<dbReference type="HAMAP" id="MF_00920">
    <property type="entry name" value="FtsY"/>
    <property type="match status" value="1"/>
</dbReference>
<evidence type="ECO:0000256" key="1">
    <source>
        <dbReference type="ARBA" id="ARBA00022475"/>
    </source>
</evidence>
<evidence type="ECO:0000256" key="5">
    <source>
        <dbReference type="ARBA" id="ARBA00023134"/>
    </source>
</evidence>
<dbReference type="SUPFAM" id="SSF52540">
    <property type="entry name" value="P-loop containing nucleoside triphosphate hydrolases"/>
    <property type="match status" value="1"/>
</dbReference>
<feature type="domain" description="SRP54-type proteins GTP-binding" evidence="10">
    <location>
        <begin position="276"/>
        <end position="289"/>
    </location>
</feature>
<dbReference type="InterPro" id="IPR004390">
    <property type="entry name" value="SR_rcpt_FtsY"/>
</dbReference>
<keyword evidence="3 9" id="KW-0547">Nucleotide-binding</keyword>